<dbReference type="InterPro" id="IPR003115">
    <property type="entry name" value="ParB_N"/>
</dbReference>
<dbReference type="Gene3D" id="3.90.1530.30">
    <property type="match status" value="1"/>
</dbReference>
<dbReference type="Gene3D" id="1.10.10.2830">
    <property type="match status" value="1"/>
</dbReference>
<dbReference type="SUPFAM" id="SSF109709">
    <property type="entry name" value="KorB DNA-binding domain-like"/>
    <property type="match status" value="1"/>
</dbReference>
<dbReference type="AlphaFoldDB" id="A0A402D5L9"/>
<organism evidence="4 5">
    <name type="scientific">Capsulimonas corticalis</name>
    <dbReference type="NCBI Taxonomy" id="2219043"/>
    <lineage>
        <taxon>Bacteria</taxon>
        <taxon>Bacillati</taxon>
        <taxon>Armatimonadota</taxon>
        <taxon>Armatimonadia</taxon>
        <taxon>Capsulimonadales</taxon>
        <taxon>Capsulimonadaceae</taxon>
        <taxon>Capsulimonas</taxon>
    </lineage>
</organism>
<dbReference type="EMBL" id="AP025739">
    <property type="protein sequence ID" value="BDI33460.1"/>
    <property type="molecule type" value="Genomic_DNA"/>
</dbReference>
<dbReference type="Proteomes" id="UP000287394">
    <property type="component" value="Chromosome"/>
</dbReference>
<dbReference type="GO" id="GO:0007059">
    <property type="term" value="P:chromosome segregation"/>
    <property type="evidence" value="ECO:0007669"/>
    <property type="project" value="UniProtKB-KW"/>
</dbReference>
<dbReference type="InterPro" id="IPR036086">
    <property type="entry name" value="ParB/Sulfiredoxin_sf"/>
</dbReference>
<dbReference type="KEGG" id="ccot:CCAX7_55110"/>
<gene>
    <name evidence="4" type="ORF">CCAX7_55110</name>
</gene>
<dbReference type="InterPro" id="IPR029063">
    <property type="entry name" value="SAM-dependent_MTases_sf"/>
</dbReference>
<dbReference type="PANTHER" id="PTHR33375">
    <property type="entry name" value="CHROMOSOME-PARTITIONING PROTEIN PARB-RELATED"/>
    <property type="match status" value="1"/>
</dbReference>
<dbReference type="GO" id="GO:0003677">
    <property type="term" value="F:DNA binding"/>
    <property type="evidence" value="ECO:0007669"/>
    <property type="project" value="InterPro"/>
</dbReference>
<dbReference type="Pfam" id="PF02195">
    <property type="entry name" value="ParB_N"/>
    <property type="match status" value="1"/>
</dbReference>
<dbReference type="InterPro" id="IPR004437">
    <property type="entry name" value="ParB/RepB/Spo0J"/>
</dbReference>
<proteinExistence type="inferred from homology"/>
<reference evidence="4 5" key="1">
    <citation type="journal article" date="2019" name="Int. J. Syst. Evol. Microbiol.">
        <title>Capsulimonas corticalis gen. nov., sp. nov., an aerobic capsulated bacterium, of a novel bacterial order, Capsulimonadales ord. nov., of the class Armatimonadia of the phylum Armatimonadetes.</title>
        <authorList>
            <person name="Li J."/>
            <person name="Kudo C."/>
            <person name="Tonouchi A."/>
        </authorList>
    </citation>
    <scope>NUCLEOTIDE SEQUENCE [LARGE SCALE GENOMIC DNA]</scope>
    <source>
        <strain evidence="4 5">AX-7</strain>
    </source>
</reference>
<evidence type="ECO:0000256" key="1">
    <source>
        <dbReference type="ARBA" id="ARBA00006295"/>
    </source>
</evidence>
<evidence type="ECO:0000259" key="3">
    <source>
        <dbReference type="SMART" id="SM00470"/>
    </source>
</evidence>
<dbReference type="GO" id="GO:0005694">
    <property type="term" value="C:chromosome"/>
    <property type="evidence" value="ECO:0007669"/>
    <property type="project" value="TreeGrafter"/>
</dbReference>
<protein>
    <recommendedName>
        <fullName evidence="3">ParB-like N-terminal domain-containing protein</fullName>
    </recommendedName>
</protein>
<dbReference type="SUPFAM" id="SSF110849">
    <property type="entry name" value="ParB/Sulfiredoxin"/>
    <property type="match status" value="1"/>
</dbReference>
<dbReference type="InterPro" id="IPR050336">
    <property type="entry name" value="Chromosome_partition/occlusion"/>
</dbReference>
<keyword evidence="2" id="KW-0159">Chromosome partition</keyword>
<feature type="domain" description="ParB-like N-terminal" evidence="3">
    <location>
        <begin position="381"/>
        <end position="473"/>
    </location>
</feature>
<evidence type="ECO:0000313" key="5">
    <source>
        <dbReference type="Proteomes" id="UP000287394"/>
    </source>
</evidence>
<evidence type="ECO:0000313" key="4">
    <source>
        <dbReference type="EMBL" id="BDI33460.1"/>
    </source>
</evidence>
<dbReference type="SUPFAM" id="SSF53335">
    <property type="entry name" value="S-adenosyl-L-methionine-dependent methyltransferases"/>
    <property type="match status" value="1"/>
</dbReference>
<dbReference type="PANTHER" id="PTHR33375:SF1">
    <property type="entry name" value="CHROMOSOME-PARTITIONING PROTEIN PARB-RELATED"/>
    <property type="match status" value="1"/>
</dbReference>
<sequence>MLAEIDTKIQTVGQLAPREAGEGEDLKISDKLRVLANGMQAAIDVKLAPRLANTPKRIREAEDAERDAKRMQRVQASLQYLADAHDAGTVPLVVSRIKTKSVIENILFNTKFPDWIGSSSEQGRLLAAGIATAADFDEAKKILEAAAEDAGGESKEALKLRKLMRGLVGVNIPGYFPTPDGLVTRLLELAEIEAGMRTCEPQAGSGHIADRIRAEHPDVPLTVIEINLQLREILSAKGYPIAGSDFLEWRSEELFDRFVCNPPFERGVDIDHVRHAYELLAPGGRLVSVMSDGAFFRSDKKASLFQQWFRVNDGEAFEVPHGSFLESDKKTAVSTKIIVLNKPAAPVLTLVTSVGEARIENNSSGSENYSSINNAVGPDTQDIPLENLLPNPFQPRDIFAQKPLEDLARSLTINKQLQPIVVRHAAKDAGKFEIACGERRFRAAKIAGLASLRAEVAVYDDLQMARIATAENDEREPLNPLERARGYANRVKLGQTQAEIEAETGVDQSSISQTLNLLTLPESVQDHLRHGRISATHGFKLLKLRKLQGTEASMIKFAGDAFAASWSVSKLDQVITDHIADLQRSAASPYFNVVAPTISATVFSEPGPIPAAEVEAPPAPAMSERSPNSNEEEIDGSHEMVAQDVFSSGDPVPVVAAAGATEHAAHEDAPASSSADDAPCEVRSSAPHDTVDAQAASVPEAATPTGPVEVLIGEDIPSICHHCPLSAATMVNIRDGVRASMQGAQAADQTDDRTVTLSKDSTDALWEMGLTADQAIAELLEYRLVPKAKNALRMLTDAYNENHAENINLSERLSSIVLTRATQSEGF</sequence>
<accession>A0A402D5L9</accession>
<keyword evidence="5" id="KW-1185">Reference proteome</keyword>
<name>A0A402D5L9_9BACT</name>
<dbReference type="Pfam" id="PF17762">
    <property type="entry name" value="HTH_ParB"/>
    <property type="match status" value="1"/>
</dbReference>
<dbReference type="SMART" id="SM00470">
    <property type="entry name" value="ParB"/>
    <property type="match status" value="1"/>
</dbReference>
<dbReference type="PRINTS" id="PR00507">
    <property type="entry name" value="N12N6MTFRASE"/>
</dbReference>
<dbReference type="NCBIfam" id="TIGR00180">
    <property type="entry name" value="parB_part"/>
    <property type="match status" value="1"/>
</dbReference>
<dbReference type="InterPro" id="IPR041468">
    <property type="entry name" value="HTH_ParB/Spo0J"/>
</dbReference>
<comment type="similarity">
    <text evidence="1">Belongs to the ParB family.</text>
</comment>
<dbReference type="RefSeq" id="WP_165864639.1">
    <property type="nucleotide sequence ID" value="NZ_AP025739.1"/>
</dbReference>
<evidence type="ECO:0000256" key="2">
    <source>
        <dbReference type="ARBA" id="ARBA00022829"/>
    </source>
</evidence>
<dbReference type="Gene3D" id="3.40.50.150">
    <property type="entry name" value="Vaccinia Virus protein VP39"/>
    <property type="match status" value="1"/>
</dbReference>
<dbReference type="CDD" id="cd02440">
    <property type="entry name" value="AdoMet_MTases"/>
    <property type="match status" value="1"/>
</dbReference>